<dbReference type="Proteomes" id="UP000198569">
    <property type="component" value="Unassembled WGS sequence"/>
</dbReference>
<dbReference type="PANTHER" id="PTHR34047:SF7">
    <property type="entry name" value="RNA-DIRECTED DNA POLYMERASE"/>
    <property type="match status" value="1"/>
</dbReference>
<dbReference type="GO" id="GO:0003723">
    <property type="term" value="F:RNA binding"/>
    <property type="evidence" value="ECO:0007669"/>
    <property type="project" value="InterPro"/>
</dbReference>
<proteinExistence type="inferred from homology"/>
<evidence type="ECO:0000256" key="8">
    <source>
        <dbReference type="ARBA" id="ARBA00034120"/>
    </source>
</evidence>
<evidence type="ECO:0000256" key="2">
    <source>
        <dbReference type="ARBA" id="ARBA00022679"/>
    </source>
</evidence>
<dbReference type="InterPro" id="IPR000123">
    <property type="entry name" value="Reverse_transcriptase_msDNA"/>
</dbReference>
<dbReference type="PROSITE" id="PS50878">
    <property type="entry name" value="RT_POL"/>
    <property type="match status" value="1"/>
</dbReference>
<keyword evidence="6 11" id="KW-0695">RNA-directed DNA polymerase</keyword>
<keyword evidence="3" id="KW-0548">Nucleotidyltransferase</keyword>
<evidence type="ECO:0000256" key="7">
    <source>
        <dbReference type="ARBA" id="ARBA00023118"/>
    </source>
</evidence>
<evidence type="ECO:0000256" key="5">
    <source>
        <dbReference type="ARBA" id="ARBA00022842"/>
    </source>
</evidence>
<comment type="catalytic activity">
    <reaction evidence="9">
        <text>DNA(n) + a 2'-deoxyribonucleoside 5'-triphosphate = DNA(n+1) + diphosphate</text>
        <dbReference type="Rhea" id="RHEA:22508"/>
        <dbReference type="Rhea" id="RHEA-COMP:17339"/>
        <dbReference type="Rhea" id="RHEA-COMP:17340"/>
        <dbReference type="ChEBI" id="CHEBI:33019"/>
        <dbReference type="ChEBI" id="CHEBI:61560"/>
        <dbReference type="ChEBI" id="CHEBI:173112"/>
        <dbReference type="EC" id="2.7.7.49"/>
    </reaction>
</comment>
<evidence type="ECO:0000259" key="10">
    <source>
        <dbReference type="PROSITE" id="PS50878"/>
    </source>
</evidence>
<reference evidence="12" key="1">
    <citation type="submission" date="2016-10" db="EMBL/GenBank/DDBJ databases">
        <authorList>
            <person name="Varghese N."/>
            <person name="Submissions S."/>
        </authorList>
    </citation>
    <scope>NUCLEOTIDE SEQUENCE [LARGE SCALE GENOMIC DNA]</scope>
    <source>
        <strain evidence="12">DSM 15718</strain>
    </source>
</reference>
<dbReference type="AlphaFoldDB" id="A0A1H2SS54"/>
<name>A0A1H2SS54_9FLAO</name>
<dbReference type="InterPro" id="IPR051083">
    <property type="entry name" value="GrpII_Intron_Splice-Mob/Def"/>
</dbReference>
<dbReference type="PRINTS" id="PR00866">
    <property type="entry name" value="RNADNAPOLMS"/>
</dbReference>
<protein>
    <recommendedName>
        <fullName evidence="1">RNA-directed DNA polymerase</fullName>
        <ecNumber evidence="1">2.7.7.49</ecNumber>
    </recommendedName>
</protein>
<evidence type="ECO:0000256" key="4">
    <source>
        <dbReference type="ARBA" id="ARBA00022723"/>
    </source>
</evidence>
<dbReference type="GO" id="GO:0051607">
    <property type="term" value="P:defense response to virus"/>
    <property type="evidence" value="ECO:0007669"/>
    <property type="project" value="UniProtKB-KW"/>
</dbReference>
<evidence type="ECO:0000313" key="11">
    <source>
        <dbReference type="EMBL" id="SDW34456.1"/>
    </source>
</evidence>
<dbReference type="RefSeq" id="WP_091429458.1">
    <property type="nucleotide sequence ID" value="NZ_FNMV01000002.1"/>
</dbReference>
<evidence type="ECO:0000256" key="9">
    <source>
        <dbReference type="ARBA" id="ARBA00048173"/>
    </source>
</evidence>
<dbReference type="InterPro" id="IPR043502">
    <property type="entry name" value="DNA/RNA_pol_sf"/>
</dbReference>
<dbReference type="OrthoDB" id="9780724at2"/>
<keyword evidence="7" id="KW-0051">Antiviral defense</keyword>
<dbReference type="EC" id="2.7.7.49" evidence="1"/>
<dbReference type="GO" id="GO:0003964">
    <property type="term" value="F:RNA-directed DNA polymerase activity"/>
    <property type="evidence" value="ECO:0007669"/>
    <property type="project" value="UniProtKB-KW"/>
</dbReference>
<gene>
    <name evidence="11" type="ORF">SAMN05444338_102156</name>
</gene>
<keyword evidence="5" id="KW-0460">Magnesium</keyword>
<dbReference type="CDD" id="cd03487">
    <property type="entry name" value="RT_Bac_retron_II"/>
    <property type="match status" value="1"/>
</dbReference>
<dbReference type="SUPFAM" id="SSF56672">
    <property type="entry name" value="DNA/RNA polymerases"/>
    <property type="match status" value="1"/>
</dbReference>
<dbReference type="InterPro" id="IPR000477">
    <property type="entry name" value="RT_dom"/>
</dbReference>
<sequence>MDFSQYEDAFTKEATKMGYSPQRIERCLDYAEMLYSNDVPVIYNSSHLAGLVGYKKEYLKKAALHTKYFYRDFEILKKNGKKRPISEPLPSLKEIQHWILKNILYKRPVSAFAKAYKPNVSLIENLKFHKNQAKVFTLDLENFFPSIGIESVEKVFADVGYTRSISDLLSKLCTRDGSLPQGAPTSPYLSNLIFEEADKVISQYCIQKKIRYTRYADDLSFSGDFDEKELFNIVTEAVEKLKLKINPSKTKLMTPDSRQTVTGIVVNEKPQVVFHKRNALRQAMYYIQKFGIDEHREYKEINQANYLEHLLGKINFVLQINPKDSEFIGYKSFLKDLKKKREASNNRIMPLLM</sequence>
<evidence type="ECO:0000313" key="12">
    <source>
        <dbReference type="Proteomes" id="UP000198569"/>
    </source>
</evidence>
<dbReference type="PANTHER" id="PTHR34047">
    <property type="entry name" value="NUCLEAR INTRON MATURASE 1, MITOCHONDRIAL-RELATED"/>
    <property type="match status" value="1"/>
</dbReference>
<comment type="similarity">
    <text evidence="8">Belongs to the bacterial reverse transcriptase family.</text>
</comment>
<dbReference type="EMBL" id="FNMV01000002">
    <property type="protein sequence ID" value="SDW34456.1"/>
    <property type="molecule type" value="Genomic_DNA"/>
</dbReference>
<keyword evidence="4" id="KW-0479">Metal-binding</keyword>
<evidence type="ECO:0000256" key="6">
    <source>
        <dbReference type="ARBA" id="ARBA00022918"/>
    </source>
</evidence>
<keyword evidence="2" id="KW-0808">Transferase</keyword>
<feature type="domain" description="Reverse transcriptase" evidence="10">
    <location>
        <begin position="56"/>
        <end position="266"/>
    </location>
</feature>
<dbReference type="GO" id="GO:0046872">
    <property type="term" value="F:metal ion binding"/>
    <property type="evidence" value="ECO:0007669"/>
    <property type="project" value="UniProtKB-KW"/>
</dbReference>
<organism evidence="11 12">
    <name type="scientific">Flavobacterium degerlachei</name>
    <dbReference type="NCBI Taxonomy" id="229203"/>
    <lineage>
        <taxon>Bacteria</taxon>
        <taxon>Pseudomonadati</taxon>
        <taxon>Bacteroidota</taxon>
        <taxon>Flavobacteriia</taxon>
        <taxon>Flavobacteriales</taxon>
        <taxon>Flavobacteriaceae</taxon>
        <taxon>Flavobacterium</taxon>
    </lineage>
</organism>
<evidence type="ECO:0000256" key="3">
    <source>
        <dbReference type="ARBA" id="ARBA00022695"/>
    </source>
</evidence>
<keyword evidence="12" id="KW-1185">Reference proteome</keyword>
<dbReference type="Pfam" id="PF00078">
    <property type="entry name" value="RVT_1"/>
    <property type="match status" value="1"/>
</dbReference>
<evidence type="ECO:0000256" key="1">
    <source>
        <dbReference type="ARBA" id="ARBA00012493"/>
    </source>
</evidence>
<accession>A0A1H2SS54</accession>